<organism evidence="1 2">
    <name type="scientific">Desulfofarcimen acetoxidans (strain ATCC 49208 / DSM 771 / KCTC 5769 / VKM B-1644 / 5575)</name>
    <name type="common">Desulfotomaculum acetoxidans</name>
    <dbReference type="NCBI Taxonomy" id="485916"/>
    <lineage>
        <taxon>Bacteria</taxon>
        <taxon>Bacillati</taxon>
        <taxon>Bacillota</taxon>
        <taxon>Clostridia</taxon>
        <taxon>Eubacteriales</taxon>
        <taxon>Peptococcaceae</taxon>
        <taxon>Desulfofarcimen</taxon>
    </lineage>
</organism>
<evidence type="ECO:0000313" key="2">
    <source>
        <dbReference type="Proteomes" id="UP000002217"/>
    </source>
</evidence>
<reference evidence="1 2" key="1">
    <citation type="journal article" date="2009" name="Stand. Genomic Sci.">
        <title>Complete genome sequence of Desulfotomaculum acetoxidans type strain (5575).</title>
        <authorList>
            <person name="Spring S."/>
            <person name="Lapidus A."/>
            <person name="Schroder M."/>
            <person name="Gleim D."/>
            <person name="Sims D."/>
            <person name="Meincke L."/>
            <person name="Glavina Del Rio T."/>
            <person name="Tice H."/>
            <person name="Copeland A."/>
            <person name="Cheng J.F."/>
            <person name="Lucas S."/>
            <person name="Chen F."/>
            <person name="Nolan M."/>
            <person name="Bruce D."/>
            <person name="Goodwin L."/>
            <person name="Pitluck S."/>
            <person name="Ivanova N."/>
            <person name="Mavromatis K."/>
            <person name="Mikhailova N."/>
            <person name="Pati A."/>
            <person name="Chen A."/>
            <person name="Palaniappan K."/>
            <person name="Land M."/>
            <person name="Hauser L."/>
            <person name="Chang Y.J."/>
            <person name="Jeffries C.D."/>
            <person name="Chain P."/>
            <person name="Saunders E."/>
            <person name="Brettin T."/>
            <person name="Detter J.C."/>
            <person name="Goker M."/>
            <person name="Bristow J."/>
            <person name="Eisen J.A."/>
            <person name="Markowitz V."/>
            <person name="Hugenholtz P."/>
            <person name="Kyrpides N.C."/>
            <person name="Klenk H.P."/>
            <person name="Han C."/>
        </authorList>
    </citation>
    <scope>NUCLEOTIDE SEQUENCE [LARGE SCALE GENOMIC DNA]</scope>
    <source>
        <strain evidence="2">ATCC 49208 / DSM 771 / VKM B-1644</strain>
    </source>
</reference>
<keyword evidence="2" id="KW-1185">Reference proteome</keyword>
<dbReference type="RefSeq" id="WP_015759327.1">
    <property type="nucleotide sequence ID" value="NC_013216.1"/>
</dbReference>
<dbReference type="KEGG" id="dae:Dtox_3959"/>
<accession>C8VY23</accession>
<evidence type="ECO:0000313" key="1">
    <source>
        <dbReference type="EMBL" id="ACV64652.1"/>
    </source>
</evidence>
<gene>
    <name evidence="1" type="ordered locus">Dtox_3959</name>
</gene>
<sequence>MKMFWYTYIYPKQQITNPLLKEAEEARREWQLALQQINQATCHNMLDHIIYKISSAERKFVALLKQAREEGLTSWPGELQEIYTQPEALPETGIQE</sequence>
<dbReference type="Proteomes" id="UP000002217">
    <property type="component" value="Chromosome"/>
</dbReference>
<dbReference type="OrthoDB" id="1809893at2"/>
<dbReference type="Pfam" id="PF10704">
    <property type="entry name" value="DUF2508"/>
    <property type="match status" value="1"/>
</dbReference>
<name>C8VY23_DESAS</name>
<dbReference type="EMBL" id="CP001720">
    <property type="protein sequence ID" value="ACV64652.1"/>
    <property type="molecule type" value="Genomic_DNA"/>
</dbReference>
<dbReference type="InterPro" id="IPR019644">
    <property type="entry name" value="DUF2508"/>
</dbReference>
<protein>
    <submittedName>
        <fullName evidence="1">Uncharacterized protein</fullName>
    </submittedName>
</protein>
<dbReference type="AlphaFoldDB" id="C8VY23"/>
<dbReference type="HOGENOM" id="CLU_2355137_0_0_9"/>
<proteinExistence type="predicted"/>